<dbReference type="CDD" id="cd01949">
    <property type="entry name" value="GGDEF"/>
    <property type="match status" value="1"/>
</dbReference>
<organism evidence="5 6">
    <name type="scientific">Aquifex aeolicus (strain VF5)</name>
    <dbReference type="NCBI Taxonomy" id="224324"/>
    <lineage>
        <taxon>Bacteria</taxon>
        <taxon>Pseudomonadati</taxon>
        <taxon>Aquificota</taxon>
        <taxon>Aquificia</taxon>
        <taxon>Aquificales</taxon>
        <taxon>Aquificaceae</taxon>
        <taxon>Aquifex</taxon>
    </lineage>
</organism>
<dbReference type="InterPro" id="IPR043128">
    <property type="entry name" value="Rev_trsase/Diguanyl_cyclase"/>
</dbReference>
<evidence type="ECO:0000256" key="2">
    <source>
        <dbReference type="ARBA" id="ARBA00034247"/>
    </source>
</evidence>
<protein>
    <recommendedName>
        <fullName evidence="1">diguanylate cyclase</fullName>
        <ecNumber evidence="1">2.7.7.65</ecNumber>
    </recommendedName>
</protein>
<dbReference type="PANTHER" id="PTHR45138:SF9">
    <property type="entry name" value="DIGUANYLATE CYCLASE DGCM-RELATED"/>
    <property type="match status" value="1"/>
</dbReference>
<name>O66623_AQUAE</name>
<sequence length="338" mass="40170">MERKYYDILTDELRWKLERSTLYDIWKKLKEKDEREALEILNEISKEFLELEISKDINILSNILIRELERVSEKKEDIKFLRRELKFLKKIRNRLNDLTNLEKRDAYISLSGKRIRYKKVLRDTLNLLKDLKAKLIENVEKEDFINALLYYSEYMKNVYRAISLLSLKQIRSFSKALKVDPLTGLLNRRVLPYILRDVLELSLYTETPFSIAMVDIDNFKKINDTYGHLFGDKVLKEVAKIIKKNLRRSDYVFRYGGEEFLILMPSTELKDAVRILEKIRKEVENTPICWQGKEIRVTISVGVCSDVYNGLKSPEEYIKCADEKLYLAKRTGKNRVVF</sequence>
<dbReference type="InterPro" id="IPR029787">
    <property type="entry name" value="Nucleotide_cyclase"/>
</dbReference>
<dbReference type="SUPFAM" id="SSF55073">
    <property type="entry name" value="Nucleotide cyclase"/>
    <property type="match status" value="1"/>
</dbReference>
<dbReference type="GO" id="GO:0052621">
    <property type="term" value="F:diguanylate cyclase activity"/>
    <property type="evidence" value="ECO:0000318"/>
    <property type="project" value="GO_Central"/>
</dbReference>
<dbReference type="AlphaFoldDB" id="O66623"/>
<dbReference type="GO" id="GO:1902201">
    <property type="term" value="P:negative regulation of bacterial-type flagellum-dependent cell motility"/>
    <property type="evidence" value="ECO:0000318"/>
    <property type="project" value="GO_Central"/>
</dbReference>
<evidence type="ECO:0000259" key="4">
    <source>
        <dbReference type="PROSITE" id="PS50887"/>
    </source>
</evidence>
<evidence type="ECO:0000313" key="5">
    <source>
        <dbReference type="EMBL" id="AAC06589.1"/>
    </source>
</evidence>
<dbReference type="FunFam" id="3.30.70.270:FF:000001">
    <property type="entry name" value="Diguanylate cyclase domain protein"/>
    <property type="match status" value="1"/>
</dbReference>
<reference evidence="5 6" key="1">
    <citation type="journal article" date="1998" name="Nature">
        <title>The complete genome of the hyperthermophilic bacterium Aquifex aeolicus.</title>
        <authorList>
            <person name="Deckert G."/>
            <person name="Warren P.V."/>
            <person name="Gaasterland T."/>
            <person name="Young W.G."/>
            <person name="Lenox A.L."/>
            <person name="Graham D.E."/>
            <person name="Overbeek R."/>
            <person name="Snead M.A."/>
            <person name="Keller M."/>
            <person name="Aujay M."/>
            <person name="Huber R."/>
            <person name="Feldman R.A."/>
            <person name="Short J.M."/>
            <person name="Olson G.J."/>
            <person name="Swanson R.V."/>
        </authorList>
    </citation>
    <scope>NUCLEOTIDE SEQUENCE [LARGE SCALE GENOMIC DNA]</scope>
    <source>
        <strain evidence="5 6">VF5</strain>
    </source>
</reference>
<keyword evidence="6" id="KW-1185">Reference proteome</keyword>
<dbReference type="PROSITE" id="PS50887">
    <property type="entry name" value="GGDEF"/>
    <property type="match status" value="1"/>
</dbReference>
<dbReference type="KEGG" id="aae:aq_265"/>
<dbReference type="OrthoDB" id="9813903at2"/>
<evidence type="ECO:0000313" key="6">
    <source>
        <dbReference type="Proteomes" id="UP000000798"/>
    </source>
</evidence>
<dbReference type="NCBIfam" id="TIGR00254">
    <property type="entry name" value="GGDEF"/>
    <property type="match status" value="1"/>
</dbReference>
<dbReference type="GO" id="GO:0005886">
    <property type="term" value="C:plasma membrane"/>
    <property type="evidence" value="ECO:0000318"/>
    <property type="project" value="GO_Central"/>
</dbReference>
<gene>
    <name evidence="5" type="ordered locus">aq_265</name>
</gene>
<dbReference type="Pfam" id="PF00990">
    <property type="entry name" value="GGDEF"/>
    <property type="match status" value="1"/>
</dbReference>
<dbReference type="STRING" id="224324.aq_265"/>
<dbReference type="EnsemblBacteria" id="AAC06589">
    <property type="protein sequence ID" value="AAC06589"/>
    <property type="gene ID" value="aq_265"/>
</dbReference>
<dbReference type="PIR" id="C70324">
    <property type="entry name" value="C70324"/>
</dbReference>
<dbReference type="InterPro" id="IPR000160">
    <property type="entry name" value="GGDEF_dom"/>
</dbReference>
<dbReference type="Gene3D" id="3.30.70.270">
    <property type="match status" value="1"/>
</dbReference>
<evidence type="ECO:0000256" key="1">
    <source>
        <dbReference type="ARBA" id="ARBA00012528"/>
    </source>
</evidence>
<feature type="coiled-coil region" evidence="3">
    <location>
        <begin position="64"/>
        <end position="98"/>
    </location>
</feature>
<dbReference type="eggNOG" id="COG3706">
    <property type="taxonomic scope" value="Bacteria"/>
</dbReference>
<feature type="domain" description="GGDEF" evidence="4">
    <location>
        <begin position="207"/>
        <end position="338"/>
    </location>
</feature>
<proteinExistence type="predicted"/>
<evidence type="ECO:0000256" key="3">
    <source>
        <dbReference type="SAM" id="Coils"/>
    </source>
</evidence>
<dbReference type="HOGENOM" id="CLU_000445_11_4_0"/>
<dbReference type="SMART" id="SM00267">
    <property type="entry name" value="GGDEF"/>
    <property type="match status" value="1"/>
</dbReference>
<dbReference type="InParanoid" id="O66623"/>
<dbReference type="FunCoup" id="O66623">
    <property type="interactions" value="85"/>
</dbReference>
<dbReference type="InterPro" id="IPR050469">
    <property type="entry name" value="Diguanylate_Cyclase"/>
</dbReference>
<keyword evidence="3" id="KW-0175">Coiled coil</keyword>
<accession>O66623</accession>
<comment type="catalytic activity">
    <reaction evidence="2">
        <text>2 GTP = 3',3'-c-di-GMP + 2 diphosphate</text>
        <dbReference type="Rhea" id="RHEA:24898"/>
        <dbReference type="ChEBI" id="CHEBI:33019"/>
        <dbReference type="ChEBI" id="CHEBI:37565"/>
        <dbReference type="ChEBI" id="CHEBI:58805"/>
        <dbReference type="EC" id="2.7.7.65"/>
    </reaction>
</comment>
<dbReference type="EMBL" id="AE000657">
    <property type="protein sequence ID" value="AAC06589.1"/>
    <property type="molecule type" value="Genomic_DNA"/>
</dbReference>
<dbReference type="RefSeq" id="WP_010880121.1">
    <property type="nucleotide sequence ID" value="NC_000918.1"/>
</dbReference>
<dbReference type="PANTHER" id="PTHR45138">
    <property type="entry name" value="REGULATORY COMPONENTS OF SENSORY TRANSDUCTION SYSTEM"/>
    <property type="match status" value="1"/>
</dbReference>
<dbReference type="GO" id="GO:0043709">
    <property type="term" value="P:cell adhesion involved in single-species biofilm formation"/>
    <property type="evidence" value="ECO:0000318"/>
    <property type="project" value="GO_Central"/>
</dbReference>
<dbReference type="Proteomes" id="UP000000798">
    <property type="component" value="Chromosome"/>
</dbReference>
<dbReference type="EC" id="2.7.7.65" evidence="1"/>